<dbReference type="InterPro" id="IPR024344">
    <property type="entry name" value="MDMPI_metal-binding"/>
</dbReference>
<accession>A0ABV5V0I3</accession>
<evidence type="ECO:0000313" key="3">
    <source>
        <dbReference type="Proteomes" id="UP001589613"/>
    </source>
</evidence>
<dbReference type="InterPro" id="IPR034660">
    <property type="entry name" value="DinB/YfiT-like"/>
</dbReference>
<dbReference type="Proteomes" id="UP001589613">
    <property type="component" value="Unassembled WGS sequence"/>
</dbReference>
<protein>
    <submittedName>
        <fullName evidence="2">TIGR03086 family metal-binding protein</fullName>
    </submittedName>
</protein>
<reference evidence="2 3" key="1">
    <citation type="submission" date="2024-09" db="EMBL/GenBank/DDBJ databases">
        <authorList>
            <person name="Sun Q."/>
            <person name="Mori K."/>
        </authorList>
    </citation>
    <scope>NUCLEOTIDE SEQUENCE [LARGE SCALE GENOMIC DNA]</scope>
    <source>
        <strain evidence="2 3">JCM 12763</strain>
    </source>
</reference>
<name>A0ABV5V0I3_9MICO</name>
<sequence length="193" mass="19933">MDGPTSPRVLQVLPSAAAAVTDLVEGVPAGRWDAPTPCEGWDVRTLVNHLTAEHLWAPRLLAGESPADVGDAYDGDVLGEDPVGAWRSAVTSSLLAWADVEDPARTVEVSAGALPVTEYAAQMLVDLVVHGWDLAVATGQPYTPAAEAVAEARAYEEPRVAAGGLEGLFAPPVPAASDAPLDRLVAMLGRAPG</sequence>
<proteinExistence type="predicted"/>
<dbReference type="InterPro" id="IPR017517">
    <property type="entry name" value="Maleyloyr_isom"/>
</dbReference>
<dbReference type="RefSeq" id="WP_141337267.1">
    <property type="nucleotide sequence ID" value="NZ_JBHMAX010000010.1"/>
</dbReference>
<keyword evidence="3" id="KW-1185">Reference proteome</keyword>
<organism evidence="2 3">
    <name type="scientific">Ornithinimicrobium kibberense</name>
    <dbReference type="NCBI Taxonomy" id="282060"/>
    <lineage>
        <taxon>Bacteria</taxon>
        <taxon>Bacillati</taxon>
        <taxon>Actinomycetota</taxon>
        <taxon>Actinomycetes</taxon>
        <taxon>Micrococcales</taxon>
        <taxon>Ornithinimicrobiaceae</taxon>
        <taxon>Ornithinimicrobium</taxon>
    </lineage>
</organism>
<evidence type="ECO:0000259" key="1">
    <source>
        <dbReference type="Pfam" id="PF11716"/>
    </source>
</evidence>
<dbReference type="Gene3D" id="1.20.120.450">
    <property type="entry name" value="dinb family like domain"/>
    <property type="match status" value="1"/>
</dbReference>
<evidence type="ECO:0000313" key="2">
    <source>
        <dbReference type="EMBL" id="MFB9731317.1"/>
    </source>
</evidence>
<dbReference type="Pfam" id="PF11716">
    <property type="entry name" value="MDMPI_N"/>
    <property type="match status" value="1"/>
</dbReference>
<comment type="caution">
    <text evidence="2">The sequence shown here is derived from an EMBL/GenBank/DDBJ whole genome shotgun (WGS) entry which is preliminary data.</text>
</comment>
<dbReference type="NCBIfam" id="TIGR03086">
    <property type="entry name" value="TIGR03086 family metal-binding protein"/>
    <property type="match status" value="1"/>
</dbReference>
<dbReference type="NCBIfam" id="TIGR03083">
    <property type="entry name" value="maleylpyruvate isomerase family mycothiol-dependent enzyme"/>
    <property type="match status" value="1"/>
</dbReference>
<dbReference type="SUPFAM" id="SSF109854">
    <property type="entry name" value="DinB/YfiT-like putative metalloenzymes"/>
    <property type="match status" value="1"/>
</dbReference>
<dbReference type="EMBL" id="JBHMAX010000010">
    <property type="protein sequence ID" value="MFB9731317.1"/>
    <property type="molecule type" value="Genomic_DNA"/>
</dbReference>
<dbReference type="InterPro" id="IPR017520">
    <property type="entry name" value="CHP03086"/>
</dbReference>
<feature type="domain" description="Mycothiol-dependent maleylpyruvate isomerase metal-binding" evidence="1">
    <location>
        <begin position="15"/>
        <end position="135"/>
    </location>
</feature>
<gene>
    <name evidence="2" type="ORF">ACFFN0_04580</name>
</gene>